<keyword evidence="11" id="KW-1185">Reference proteome</keyword>
<evidence type="ECO:0000256" key="5">
    <source>
        <dbReference type="ARBA" id="ARBA00022741"/>
    </source>
</evidence>
<dbReference type="Pfam" id="PF01171">
    <property type="entry name" value="ATP_bind_3"/>
    <property type="match status" value="1"/>
</dbReference>
<dbReference type="SUPFAM" id="SSF82829">
    <property type="entry name" value="MesJ substrate recognition domain-like"/>
    <property type="match status" value="1"/>
</dbReference>
<keyword evidence="2 8" id="KW-0963">Cytoplasm</keyword>
<protein>
    <recommendedName>
        <fullName evidence="8">tRNA(Ile)-lysidine synthase</fullName>
        <ecNumber evidence="8">6.3.4.19</ecNumber>
    </recommendedName>
    <alternativeName>
        <fullName evidence="8">tRNA(Ile)-2-lysyl-cytidine synthase</fullName>
    </alternativeName>
    <alternativeName>
        <fullName evidence="8">tRNA(Ile)-lysidine synthetase</fullName>
    </alternativeName>
</protein>
<dbReference type="Gene3D" id="3.50.40.10">
    <property type="entry name" value="Phenylalanyl-trna Synthetase, Chain B, domain 3"/>
    <property type="match status" value="1"/>
</dbReference>
<dbReference type="NCBIfam" id="TIGR02432">
    <property type="entry name" value="lysidine_TilS_N"/>
    <property type="match status" value="1"/>
</dbReference>
<evidence type="ECO:0000259" key="9">
    <source>
        <dbReference type="SMART" id="SM00977"/>
    </source>
</evidence>
<feature type="binding site" evidence="8">
    <location>
        <begin position="26"/>
        <end position="31"/>
    </location>
    <ligand>
        <name>ATP</name>
        <dbReference type="ChEBI" id="CHEBI:30616"/>
    </ligand>
</feature>
<dbReference type="NCBIfam" id="TIGR02433">
    <property type="entry name" value="lysidine_TilS_C"/>
    <property type="match status" value="1"/>
</dbReference>
<sequence>MYEKVKQYAAEWDMLGQSDHVITGVSGGADSICLLCMLIKLGRELGFTITAVHINHGLRGDAADADERYVREFCESRGVPLVVRHVDVAALAAERGMSEEEAGRCVRRDAFEKVMEERGGTKIALAHHMNDNVETLFHNIARGTGLRGLGGMRPVKGRYIRPLLCVKREEIEGYLRKNNIEYCIDQTNFHDTYTRNRIRNHVIPYMEREVNGKVAEHACELMEQMQNLYGFIETQVDAYDRLCTQKEPEGIRIDAEAFRGMPEALRPYLLQRVLERVSGKERDIEGIHLRILEQLFDRQTGKRLSLPYHMTAVRSYEGVLIKRSGAGDEGAEQTGETGELPADISCRIFENKGLTNAFPQKGYTKWFDYDIIKNSLVIRNRRAGDRIVIDSRGGSQKLKDYFINEKIPREERDRIWLLADGSDILWIVGYRQSRKYQVSESTKRILEIKINGGRTNGRIDQSVGVGGENR</sequence>
<evidence type="ECO:0000256" key="4">
    <source>
        <dbReference type="ARBA" id="ARBA00022694"/>
    </source>
</evidence>
<dbReference type="EC" id="6.3.4.19" evidence="8"/>
<evidence type="ECO:0000313" key="11">
    <source>
        <dbReference type="Proteomes" id="UP001652431"/>
    </source>
</evidence>
<dbReference type="InterPro" id="IPR012094">
    <property type="entry name" value="tRNA_Ile_lys_synt"/>
</dbReference>
<name>A0ABT2RRI4_9FIRM</name>
<comment type="similarity">
    <text evidence="8">Belongs to the tRNA(Ile)-lysidine synthase family.</text>
</comment>
<dbReference type="InterPro" id="IPR012795">
    <property type="entry name" value="tRNA_Ile_lys_synt_N"/>
</dbReference>
<dbReference type="HAMAP" id="MF_01161">
    <property type="entry name" value="tRNA_Ile_lys_synt"/>
    <property type="match status" value="1"/>
</dbReference>
<evidence type="ECO:0000256" key="1">
    <source>
        <dbReference type="ARBA" id="ARBA00004496"/>
    </source>
</evidence>
<dbReference type="InterPro" id="IPR011063">
    <property type="entry name" value="TilS/TtcA_N"/>
</dbReference>
<dbReference type="InterPro" id="IPR012796">
    <property type="entry name" value="Lysidine-tRNA-synth_C"/>
</dbReference>
<evidence type="ECO:0000256" key="3">
    <source>
        <dbReference type="ARBA" id="ARBA00022598"/>
    </source>
</evidence>
<comment type="subcellular location">
    <subcellularLocation>
        <location evidence="1 8">Cytoplasm</location>
    </subcellularLocation>
</comment>
<dbReference type="GO" id="GO:0032267">
    <property type="term" value="F:tRNA(Ile)-lysidine synthase activity"/>
    <property type="evidence" value="ECO:0007669"/>
    <property type="project" value="UniProtKB-EC"/>
</dbReference>
<dbReference type="PANTHER" id="PTHR43033">
    <property type="entry name" value="TRNA(ILE)-LYSIDINE SYNTHASE-RELATED"/>
    <property type="match status" value="1"/>
</dbReference>
<evidence type="ECO:0000256" key="6">
    <source>
        <dbReference type="ARBA" id="ARBA00022840"/>
    </source>
</evidence>
<dbReference type="Pfam" id="PF11734">
    <property type="entry name" value="TilS_C"/>
    <property type="match status" value="1"/>
</dbReference>
<comment type="function">
    <text evidence="8">Ligates lysine onto the cytidine present at position 34 of the AUA codon-specific tRNA(Ile) that contains the anticodon CAU, in an ATP-dependent manner. Cytidine is converted to lysidine, thus changing the amino acid specificity of the tRNA from methionine to isoleucine.</text>
</comment>
<keyword evidence="5 8" id="KW-0547">Nucleotide-binding</keyword>
<dbReference type="SMART" id="SM00977">
    <property type="entry name" value="TilS_C"/>
    <property type="match status" value="1"/>
</dbReference>
<evidence type="ECO:0000256" key="7">
    <source>
        <dbReference type="ARBA" id="ARBA00048539"/>
    </source>
</evidence>
<dbReference type="PANTHER" id="PTHR43033:SF1">
    <property type="entry name" value="TRNA(ILE)-LYSIDINE SYNTHASE-RELATED"/>
    <property type="match status" value="1"/>
</dbReference>
<dbReference type="SUPFAM" id="SSF56037">
    <property type="entry name" value="PheT/TilS domain"/>
    <property type="match status" value="1"/>
</dbReference>
<accession>A0ABT2RRI4</accession>
<organism evidence="10 11">
    <name type="scientific">Dorea acetigenes</name>
    <dbReference type="NCBI Taxonomy" id="2981787"/>
    <lineage>
        <taxon>Bacteria</taxon>
        <taxon>Bacillati</taxon>
        <taxon>Bacillota</taxon>
        <taxon>Clostridia</taxon>
        <taxon>Lachnospirales</taxon>
        <taxon>Lachnospiraceae</taxon>
        <taxon>Dorea</taxon>
    </lineage>
</organism>
<evidence type="ECO:0000313" key="10">
    <source>
        <dbReference type="EMBL" id="MCU6688023.1"/>
    </source>
</evidence>
<keyword evidence="6 8" id="KW-0067">ATP-binding</keyword>
<comment type="caution">
    <text evidence="10">The sequence shown here is derived from an EMBL/GenBank/DDBJ whole genome shotgun (WGS) entry which is preliminary data.</text>
</comment>
<gene>
    <name evidence="8 10" type="primary">tilS</name>
    <name evidence="10" type="ORF">OCV99_16090</name>
</gene>
<comment type="catalytic activity">
    <reaction evidence="7 8">
        <text>cytidine(34) in tRNA(Ile2) + L-lysine + ATP = lysidine(34) in tRNA(Ile2) + AMP + diphosphate + H(+)</text>
        <dbReference type="Rhea" id="RHEA:43744"/>
        <dbReference type="Rhea" id="RHEA-COMP:10625"/>
        <dbReference type="Rhea" id="RHEA-COMP:10670"/>
        <dbReference type="ChEBI" id="CHEBI:15378"/>
        <dbReference type="ChEBI" id="CHEBI:30616"/>
        <dbReference type="ChEBI" id="CHEBI:32551"/>
        <dbReference type="ChEBI" id="CHEBI:33019"/>
        <dbReference type="ChEBI" id="CHEBI:82748"/>
        <dbReference type="ChEBI" id="CHEBI:83665"/>
        <dbReference type="ChEBI" id="CHEBI:456215"/>
        <dbReference type="EC" id="6.3.4.19"/>
    </reaction>
</comment>
<proteinExistence type="inferred from homology"/>
<keyword evidence="4 8" id="KW-0819">tRNA processing</keyword>
<reference evidence="10 11" key="1">
    <citation type="journal article" date="2021" name="ISME Commun">
        <title>Automated analysis of genomic sequences facilitates high-throughput and comprehensive description of bacteria.</title>
        <authorList>
            <person name="Hitch T.C.A."/>
        </authorList>
    </citation>
    <scope>NUCLEOTIDE SEQUENCE [LARGE SCALE GENOMIC DNA]</scope>
    <source>
        <strain evidence="10 11">Sanger_03</strain>
    </source>
</reference>
<dbReference type="Gene3D" id="3.30.465.60">
    <property type="match status" value="1"/>
</dbReference>
<dbReference type="EMBL" id="JAOQJU010000033">
    <property type="protein sequence ID" value="MCU6688023.1"/>
    <property type="molecule type" value="Genomic_DNA"/>
</dbReference>
<evidence type="ECO:0000256" key="8">
    <source>
        <dbReference type="HAMAP-Rule" id="MF_01161"/>
    </source>
</evidence>
<keyword evidence="3 8" id="KW-0436">Ligase</keyword>
<dbReference type="SUPFAM" id="SSF52402">
    <property type="entry name" value="Adenine nucleotide alpha hydrolases-like"/>
    <property type="match status" value="1"/>
</dbReference>
<feature type="domain" description="Lysidine-tRNA(Ile) synthetase C-terminal" evidence="9">
    <location>
        <begin position="376"/>
        <end position="448"/>
    </location>
</feature>
<dbReference type="InterPro" id="IPR020825">
    <property type="entry name" value="Phe-tRNA_synthase-like_B3/B4"/>
</dbReference>
<dbReference type="CDD" id="cd01992">
    <property type="entry name" value="TilS_N"/>
    <property type="match status" value="1"/>
</dbReference>
<evidence type="ECO:0000256" key="2">
    <source>
        <dbReference type="ARBA" id="ARBA00022490"/>
    </source>
</evidence>
<dbReference type="Proteomes" id="UP001652431">
    <property type="component" value="Unassembled WGS sequence"/>
</dbReference>
<dbReference type="Gene3D" id="3.40.50.620">
    <property type="entry name" value="HUPs"/>
    <property type="match status" value="1"/>
</dbReference>
<dbReference type="RefSeq" id="WP_158371900.1">
    <property type="nucleotide sequence ID" value="NZ_JAOQJU010000033.1"/>
</dbReference>
<comment type="domain">
    <text evidence="8">The N-terminal region contains the highly conserved SGGXDS motif, predicted to be a P-loop motif involved in ATP binding.</text>
</comment>
<dbReference type="InterPro" id="IPR014729">
    <property type="entry name" value="Rossmann-like_a/b/a_fold"/>
</dbReference>